<evidence type="ECO:0000313" key="1">
    <source>
        <dbReference type="EMBL" id="OHA13102.1"/>
    </source>
</evidence>
<name>A0A1G2LQJ3_9BACT</name>
<organism evidence="1 2">
    <name type="scientific">Candidatus Tagabacteria bacterium RIFCSPLOWO2_01_FULL_39_11</name>
    <dbReference type="NCBI Taxonomy" id="1802295"/>
    <lineage>
        <taxon>Bacteria</taxon>
        <taxon>Candidatus Tagaibacteriota</taxon>
    </lineage>
</organism>
<accession>A0A1G2LQJ3</accession>
<evidence type="ECO:0000313" key="2">
    <source>
        <dbReference type="Proteomes" id="UP000178302"/>
    </source>
</evidence>
<dbReference type="EMBL" id="MHQZ01000042">
    <property type="protein sequence ID" value="OHA13102.1"/>
    <property type="molecule type" value="Genomic_DNA"/>
</dbReference>
<gene>
    <name evidence="1" type="ORF">A2909_01365</name>
</gene>
<reference evidence="1 2" key="1">
    <citation type="journal article" date="2016" name="Nat. Commun.">
        <title>Thousands of microbial genomes shed light on interconnected biogeochemical processes in an aquifer system.</title>
        <authorList>
            <person name="Anantharaman K."/>
            <person name="Brown C.T."/>
            <person name="Hug L.A."/>
            <person name="Sharon I."/>
            <person name="Castelle C.J."/>
            <person name="Probst A.J."/>
            <person name="Thomas B.C."/>
            <person name="Singh A."/>
            <person name="Wilkins M.J."/>
            <person name="Karaoz U."/>
            <person name="Brodie E.L."/>
            <person name="Williams K.H."/>
            <person name="Hubbard S.S."/>
            <person name="Banfield J.F."/>
        </authorList>
    </citation>
    <scope>NUCLEOTIDE SEQUENCE [LARGE SCALE GENOMIC DNA]</scope>
</reference>
<sequence length="105" mass="13339">MIFNEQSEYIFNVIYRSDEMKISFHFIRTINYKDRHRALKLFLIIYYVCLIRNKKNFNKIYLGYTDYLKRRLRERRNKNPEIIYYEAYKYKEDTQEREKKLKQRG</sequence>
<dbReference type="Proteomes" id="UP000178302">
    <property type="component" value="Unassembled WGS sequence"/>
</dbReference>
<comment type="caution">
    <text evidence="1">The sequence shown here is derived from an EMBL/GenBank/DDBJ whole genome shotgun (WGS) entry which is preliminary data.</text>
</comment>
<proteinExistence type="predicted"/>
<dbReference type="AlphaFoldDB" id="A0A1G2LQJ3"/>
<protein>
    <recommendedName>
        <fullName evidence="3">GIY-YIG domain-containing protein</fullName>
    </recommendedName>
</protein>
<evidence type="ECO:0008006" key="3">
    <source>
        <dbReference type="Google" id="ProtNLM"/>
    </source>
</evidence>